<keyword evidence="6 9" id="KW-0238">DNA-binding</keyword>
<dbReference type="InterPro" id="IPR002104">
    <property type="entry name" value="Integrase_catalytic"/>
</dbReference>
<dbReference type="GO" id="GO:0005737">
    <property type="term" value="C:cytoplasm"/>
    <property type="evidence" value="ECO:0007669"/>
    <property type="project" value="UniProtKB-SubCell"/>
</dbReference>
<dbReference type="PROSITE" id="PS51898">
    <property type="entry name" value="TYR_RECOMBINASE"/>
    <property type="match status" value="1"/>
</dbReference>
<evidence type="ECO:0000256" key="5">
    <source>
        <dbReference type="ARBA" id="ARBA00022908"/>
    </source>
</evidence>
<evidence type="ECO:0000256" key="8">
    <source>
        <dbReference type="ARBA" id="ARBA00023306"/>
    </source>
</evidence>
<dbReference type="Gene3D" id="1.10.443.10">
    <property type="entry name" value="Intergrase catalytic core"/>
    <property type="match status" value="1"/>
</dbReference>
<reference evidence="12 13" key="1">
    <citation type="journal article" date="2016" name="Environ. Microbiol.">
        <title>Genomic resolution of a cold subsurface aquifer community provides metabolic insights for novel microbes adapted to high CO concentrations.</title>
        <authorList>
            <person name="Probst A.J."/>
            <person name="Castelle C.J."/>
            <person name="Singh A."/>
            <person name="Brown C.T."/>
            <person name="Anantharaman K."/>
            <person name="Sharon I."/>
            <person name="Hug L.A."/>
            <person name="Burstein D."/>
            <person name="Emerson J.B."/>
            <person name="Thomas B.C."/>
            <person name="Banfield J.F."/>
        </authorList>
    </citation>
    <scope>NUCLEOTIDE SEQUENCE [LARGE SCALE GENOMIC DNA]</scope>
    <source>
        <strain evidence="12">CG2_30_44_31</strain>
    </source>
</reference>
<evidence type="ECO:0000256" key="3">
    <source>
        <dbReference type="ARBA" id="ARBA00022618"/>
    </source>
</evidence>
<gene>
    <name evidence="12" type="ORF">AUK18_02640</name>
</gene>
<keyword evidence="8" id="KW-0131">Cell cycle</keyword>
<dbReference type="Pfam" id="PF02899">
    <property type="entry name" value="Phage_int_SAM_1"/>
    <property type="match status" value="1"/>
</dbReference>
<keyword evidence="7" id="KW-0233">DNA recombination</keyword>
<evidence type="ECO:0000256" key="1">
    <source>
        <dbReference type="ARBA" id="ARBA00004496"/>
    </source>
</evidence>
<dbReference type="InterPro" id="IPR011010">
    <property type="entry name" value="DNA_brk_join_enz"/>
</dbReference>
<dbReference type="GO" id="GO:0006310">
    <property type="term" value="P:DNA recombination"/>
    <property type="evidence" value="ECO:0007669"/>
    <property type="project" value="UniProtKB-KW"/>
</dbReference>
<evidence type="ECO:0000256" key="2">
    <source>
        <dbReference type="ARBA" id="ARBA00022490"/>
    </source>
</evidence>
<evidence type="ECO:0000313" key="13">
    <source>
        <dbReference type="Proteomes" id="UP000183605"/>
    </source>
</evidence>
<dbReference type="PANTHER" id="PTHR30349">
    <property type="entry name" value="PHAGE INTEGRASE-RELATED"/>
    <property type="match status" value="1"/>
</dbReference>
<comment type="caution">
    <text evidence="12">The sequence shown here is derived from an EMBL/GenBank/DDBJ whole genome shotgun (WGS) entry which is preliminary data.</text>
</comment>
<accession>A0A1J5AVB4</accession>
<protein>
    <recommendedName>
        <fullName evidence="14">Tyrosine recombinase XerC</fullName>
    </recommendedName>
</protein>
<name>A0A1J5AVB4_9BACT</name>
<proteinExistence type="predicted"/>
<dbReference type="Gene3D" id="1.10.150.130">
    <property type="match status" value="1"/>
</dbReference>
<dbReference type="InterPro" id="IPR044068">
    <property type="entry name" value="CB"/>
</dbReference>
<dbReference type="InterPro" id="IPR004107">
    <property type="entry name" value="Integrase_SAM-like_N"/>
</dbReference>
<evidence type="ECO:0000256" key="7">
    <source>
        <dbReference type="ARBA" id="ARBA00023172"/>
    </source>
</evidence>
<dbReference type="InterPro" id="IPR050090">
    <property type="entry name" value="Tyrosine_recombinase_XerCD"/>
</dbReference>
<dbReference type="Pfam" id="PF00589">
    <property type="entry name" value="Phage_integrase"/>
    <property type="match status" value="1"/>
</dbReference>
<dbReference type="CDD" id="cd00798">
    <property type="entry name" value="INT_XerDC_C"/>
    <property type="match status" value="1"/>
</dbReference>
<evidence type="ECO:0000256" key="4">
    <source>
        <dbReference type="ARBA" id="ARBA00022829"/>
    </source>
</evidence>
<keyword evidence="3" id="KW-0132">Cell division</keyword>
<keyword evidence="4" id="KW-0159">Chromosome partition</keyword>
<feature type="domain" description="Tyr recombinase" evidence="10">
    <location>
        <begin position="118"/>
        <end position="305"/>
    </location>
</feature>
<dbReference type="SUPFAM" id="SSF56349">
    <property type="entry name" value="DNA breaking-rejoining enzymes"/>
    <property type="match status" value="1"/>
</dbReference>
<evidence type="ECO:0000256" key="9">
    <source>
        <dbReference type="PROSITE-ProRule" id="PRU01248"/>
    </source>
</evidence>
<dbReference type="SUPFAM" id="SSF47823">
    <property type="entry name" value="lambda integrase-like, N-terminal domain"/>
    <property type="match status" value="1"/>
</dbReference>
<keyword evidence="5" id="KW-0229">DNA integration</keyword>
<comment type="subcellular location">
    <subcellularLocation>
        <location evidence="1">Cytoplasm</location>
    </subcellularLocation>
</comment>
<keyword evidence="2" id="KW-0963">Cytoplasm</keyword>
<dbReference type="GO" id="GO:0003677">
    <property type="term" value="F:DNA binding"/>
    <property type="evidence" value="ECO:0007669"/>
    <property type="project" value="UniProtKB-UniRule"/>
</dbReference>
<dbReference type="PROSITE" id="PS51900">
    <property type="entry name" value="CB"/>
    <property type="match status" value="1"/>
</dbReference>
<sequence length="312" mass="36663">MSAKDKIQRKVEDFLEYLEIERNCSRLTVRNYRHYLSRFLEWIEKNEPKLKLADLSLEMINHYRVFLARFITPRGESLSRATQAYHIICLRSWFKFLIKRDIQCLTPEKIELPKTESRSLKFLTGEQVERLLGSVGIATVRQLRDKAILETLFSTGLRVSELTRLNREEIDLERGEFGVIGKGGRQRVVFLSKRAKEWLKRYGDKREDDWRPLFIHFGGSKDQADQGEKMRLTPRSVQRIVKKYVNLSKIPVKISCHGLRHSFATDLLMAGADIRAVQEMLGHKNIATTQIYTHVTNQHLREMYQKYHLGNK</sequence>
<dbReference type="PANTHER" id="PTHR30349:SF77">
    <property type="entry name" value="TYROSINE RECOMBINASE XERC"/>
    <property type="match status" value="1"/>
</dbReference>
<dbReference type="EMBL" id="MNXQ01000049">
    <property type="protein sequence ID" value="OIP03053.1"/>
    <property type="molecule type" value="Genomic_DNA"/>
</dbReference>
<evidence type="ECO:0000259" key="11">
    <source>
        <dbReference type="PROSITE" id="PS51900"/>
    </source>
</evidence>
<dbReference type="GO" id="GO:0051301">
    <property type="term" value="P:cell division"/>
    <property type="evidence" value="ECO:0007669"/>
    <property type="project" value="UniProtKB-KW"/>
</dbReference>
<dbReference type="InterPro" id="IPR013762">
    <property type="entry name" value="Integrase-like_cat_sf"/>
</dbReference>
<dbReference type="GO" id="GO:0007059">
    <property type="term" value="P:chromosome segregation"/>
    <property type="evidence" value="ECO:0007669"/>
    <property type="project" value="UniProtKB-KW"/>
</dbReference>
<dbReference type="AlphaFoldDB" id="A0A1J5AVB4"/>
<evidence type="ECO:0000256" key="6">
    <source>
        <dbReference type="ARBA" id="ARBA00023125"/>
    </source>
</evidence>
<dbReference type="GO" id="GO:0015074">
    <property type="term" value="P:DNA integration"/>
    <property type="evidence" value="ECO:0007669"/>
    <property type="project" value="UniProtKB-KW"/>
</dbReference>
<evidence type="ECO:0008006" key="14">
    <source>
        <dbReference type="Google" id="ProtNLM"/>
    </source>
</evidence>
<evidence type="ECO:0000259" key="10">
    <source>
        <dbReference type="PROSITE" id="PS51898"/>
    </source>
</evidence>
<dbReference type="Proteomes" id="UP000183605">
    <property type="component" value="Unassembled WGS sequence"/>
</dbReference>
<dbReference type="NCBIfam" id="NF040815">
    <property type="entry name" value="recomb_XerA_Arch"/>
    <property type="match status" value="1"/>
</dbReference>
<dbReference type="InterPro" id="IPR010998">
    <property type="entry name" value="Integrase_recombinase_N"/>
</dbReference>
<feature type="domain" description="Core-binding (CB)" evidence="11">
    <location>
        <begin position="5"/>
        <end position="98"/>
    </location>
</feature>
<evidence type="ECO:0000313" key="12">
    <source>
        <dbReference type="EMBL" id="OIP03053.1"/>
    </source>
</evidence>
<organism evidence="12 13">
    <name type="scientific">Candidatus Beckwithbacteria bacterium CG2_30_44_31</name>
    <dbReference type="NCBI Taxonomy" id="1805035"/>
    <lineage>
        <taxon>Bacteria</taxon>
        <taxon>Candidatus Beckwithiibacteriota</taxon>
    </lineage>
</organism>